<sequence length="111" mass="12159">GSKTAKAERVGAGIARLMINVNGVLPSKQCLLSSTVNTIVLYGAPVWISALKMKKVRKQLDMVQRTVALRVVSCYRTVSKEASFVIEGVPPLELLARERVAIHESRDVNKV</sequence>
<name>A0A1B6LTX4_9HEMI</name>
<accession>A0A1B6LTX4</accession>
<dbReference type="AlphaFoldDB" id="A0A1B6LTX4"/>
<proteinExistence type="predicted"/>
<evidence type="ECO:0008006" key="2">
    <source>
        <dbReference type="Google" id="ProtNLM"/>
    </source>
</evidence>
<organism evidence="1">
    <name type="scientific">Graphocephala atropunctata</name>
    <dbReference type="NCBI Taxonomy" id="36148"/>
    <lineage>
        <taxon>Eukaryota</taxon>
        <taxon>Metazoa</taxon>
        <taxon>Ecdysozoa</taxon>
        <taxon>Arthropoda</taxon>
        <taxon>Hexapoda</taxon>
        <taxon>Insecta</taxon>
        <taxon>Pterygota</taxon>
        <taxon>Neoptera</taxon>
        <taxon>Paraneoptera</taxon>
        <taxon>Hemiptera</taxon>
        <taxon>Auchenorrhyncha</taxon>
        <taxon>Membracoidea</taxon>
        <taxon>Cicadellidae</taxon>
        <taxon>Cicadellinae</taxon>
        <taxon>Cicadellini</taxon>
        <taxon>Graphocephala</taxon>
    </lineage>
</organism>
<feature type="non-terminal residue" evidence="1">
    <location>
        <position position="111"/>
    </location>
</feature>
<dbReference type="EMBL" id="GEBQ01012898">
    <property type="protein sequence ID" value="JAT27079.1"/>
    <property type="molecule type" value="Transcribed_RNA"/>
</dbReference>
<reference evidence="1" key="1">
    <citation type="submission" date="2015-11" db="EMBL/GenBank/DDBJ databases">
        <title>De novo transcriptome assembly of four potential Pierce s Disease insect vectors from Arizona vineyards.</title>
        <authorList>
            <person name="Tassone E.E."/>
        </authorList>
    </citation>
    <scope>NUCLEOTIDE SEQUENCE</scope>
</reference>
<feature type="non-terminal residue" evidence="1">
    <location>
        <position position="1"/>
    </location>
</feature>
<gene>
    <name evidence="1" type="ORF">g.1960</name>
</gene>
<evidence type="ECO:0000313" key="1">
    <source>
        <dbReference type="EMBL" id="JAT27079.1"/>
    </source>
</evidence>
<protein>
    <recommendedName>
        <fullName evidence="2">Reverse transcriptase domain-containing protein</fullName>
    </recommendedName>
</protein>